<gene>
    <name evidence="2" type="ORF">CLP_3619</name>
</gene>
<dbReference type="SUPFAM" id="SSF52540">
    <property type="entry name" value="P-loop containing nucleoside triphosphate hydrolases"/>
    <property type="match status" value="1"/>
</dbReference>
<dbReference type="Gene3D" id="3.40.50.300">
    <property type="entry name" value="P-loop containing nucleotide triphosphate hydrolases"/>
    <property type="match status" value="1"/>
</dbReference>
<dbReference type="RefSeq" id="WP_003411701.1">
    <property type="nucleotide sequence ID" value="NZ_ACOM01000004.1"/>
</dbReference>
<dbReference type="EMBL" id="ACOM01000004">
    <property type="protein sequence ID" value="EEP55321.1"/>
    <property type="molecule type" value="Genomic_DNA"/>
</dbReference>
<dbReference type="HOGENOM" id="CLU_029836_1_0_9"/>
<evidence type="ECO:0000313" key="2">
    <source>
        <dbReference type="EMBL" id="EEP55321.1"/>
    </source>
</evidence>
<keyword evidence="2" id="KW-0378">Hydrolase</keyword>
<feature type="coiled-coil region" evidence="1">
    <location>
        <begin position="215"/>
        <end position="272"/>
    </location>
</feature>
<dbReference type="eggNOG" id="COG0419">
    <property type="taxonomic scope" value="Bacteria"/>
</dbReference>
<reference evidence="2 3" key="1">
    <citation type="submission" date="2009-08" db="EMBL/GenBank/DDBJ databases">
        <authorList>
            <person name="Shrivastava S."/>
            <person name="Brinkac L.B."/>
            <person name="Brown J.L."/>
            <person name="Bruce D.B."/>
            <person name="Detter C."/>
            <person name="Green L.D."/>
            <person name="Munk C.A."/>
            <person name="Rogers Y.C."/>
            <person name="Tapia R."/>
            <person name="Sims D.R."/>
            <person name="Smith L.A."/>
            <person name="Smith T.J."/>
            <person name="Sutton G."/>
            <person name="Brettin T."/>
        </authorList>
    </citation>
    <scope>NUCLEOTIDE SEQUENCE [LARGE SCALE GENOMIC DNA]</scope>
    <source>
        <strain evidence="3">E4 str. BoNT E BL5262</strain>
    </source>
</reference>
<keyword evidence="2" id="KW-0269">Exonuclease</keyword>
<protein>
    <submittedName>
        <fullName evidence="2">Putative exonuclease</fullName>
    </submittedName>
</protein>
<feature type="coiled-coil region" evidence="1">
    <location>
        <begin position="347"/>
        <end position="430"/>
    </location>
</feature>
<comment type="caution">
    <text evidence="2">The sequence shown here is derived from an EMBL/GenBank/DDBJ whole genome shotgun (WGS) entry which is preliminary data.</text>
</comment>
<dbReference type="GO" id="GO:0004527">
    <property type="term" value="F:exonuclease activity"/>
    <property type="evidence" value="ECO:0007669"/>
    <property type="project" value="UniProtKB-KW"/>
</dbReference>
<organism evidence="2 3">
    <name type="scientific">Clostridium butyricum E4 str. BoNT E BL5262</name>
    <dbReference type="NCBI Taxonomy" id="632245"/>
    <lineage>
        <taxon>Bacteria</taxon>
        <taxon>Bacillati</taxon>
        <taxon>Bacillota</taxon>
        <taxon>Clostridia</taxon>
        <taxon>Eubacteriales</taxon>
        <taxon>Clostridiaceae</taxon>
        <taxon>Clostridium</taxon>
    </lineage>
</organism>
<accession>C4IE37</accession>
<sequence>MSGFYIKELVIKGDSVEDARISFEKGLNVINGPSNTGKSFILQCINYVLGAEELKDIKELKGYDKILLEIRSFDDDKPTTLIRMINKNKMCYYLGEVKGFGEESMQELKTKHDPDKEDNISRFLLKKIGINTNKFLVSNAKGKKKTLGFRGIANLSIINETEIISENNSPIFDGQKTNNTYCKSIFRYLLTQKDDMECEEIEDKKIRTAKLDAKIEYANEEIEKLAINQKDIEEKLSELDKNIDISDYKSDVENLEKIIQTKQDELKEKIKIQDELNSKRNRGVILLEKFKLLKKQYECDLKRLSFIQDGDQCLKQININYCPVCNNKVSFDTESMDDVIIACTQEFSKTKKNLVELEETINNLVNEDEALNEKIKLYENDRVSLSKEISLILDNKLKPLKKIIEDTIFISKLKDRKTQIIDEITNIKRDILVFDEKKKEKQSKLDYELNASEKDYNDFCTSIKDTLIDWKYTAVNEVKFDIKDQDIIVDGEKRISNGKGFRAYFYAAFVITLMDYLLDKNYPYTRVLILDSPLTTLKEEEIKKGNIKEDDMINESLQDSMFISIANNCSNKQIIIIENKDIPKEAEGKCNHIVFTKNKEFGRYGFIPERN</sequence>
<evidence type="ECO:0000256" key="1">
    <source>
        <dbReference type="SAM" id="Coils"/>
    </source>
</evidence>
<keyword evidence="3" id="KW-1185">Reference proteome</keyword>
<keyword evidence="1" id="KW-0175">Coiled coil</keyword>
<proteinExistence type="predicted"/>
<keyword evidence="2" id="KW-0540">Nuclease</keyword>
<dbReference type="Proteomes" id="UP000003081">
    <property type="component" value="Unassembled WGS sequence"/>
</dbReference>
<name>C4IE37_CLOBU</name>
<dbReference type="InterPro" id="IPR027417">
    <property type="entry name" value="P-loop_NTPase"/>
</dbReference>
<dbReference type="AlphaFoldDB" id="C4IE37"/>
<evidence type="ECO:0000313" key="3">
    <source>
        <dbReference type="Proteomes" id="UP000003081"/>
    </source>
</evidence>